<evidence type="ECO:0000313" key="4">
    <source>
        <dbReference type="Proteomes" id="UP001170954"/>
    </source>
</evidence>
<dbReference type="Pfam" id="PF05065">
    <property type="entry name" value="Phage_capsid"/>
    <property type="match status" value="1"/>
</dbReference>
<accession>A0ABT7NQV8</accession>
<evidence type="ECO:0000259" key="2">
    <source>
        <dbReference type="Pfam" id="PF05065"/>
    </source>
</evidence>
<organism evidence="3 4">
    <name type="scientific">Sphingobacterium hotanense</name>
    <dbReference type="NCBI Taxonomy" id="649196"/>
    <lineage>
        <taxon>Bacteria</taxon>
        <taxon>Pseudomonadati</taxon>
        <taxon>Bacteroidota</taxon>
        <taxon>Sphingobacteriia</taxon>
        <taxon>Sphingobacteriales</taxon>
        <taxon>Sphingobacteriaceae</taxon>
        <taxon>Sphingobacterium</taxon>
    </lineage>
</organism>
<dbReference type="Proteomes" id="UP001170954">
    <property type="component" value="Unassembled WGS sequence"/>
</dbReference>
<dbReference type="Gene3D" id="3.30.2400.10">
    <property type="entry name" value="Major capsid protein gp5"/>
    <property type="match status" value="1"/>
</dbReference>
<dbReference type="RefSeq" id="WP_286651841.1">
    <property type="nucleotide sequence ID" value="NZ_JACAGK010000045.1"/>
</dbReference>
<gene>
    <name evidence="3" type="ORF">HX018_14285</name>
</gene>
<dbReference type="SUPFAM" id="SSF56563">
    <property type="entry name" value="Major capsid protein gp5"/>
    <property type="match status" value="1"/>
</dbReference>
<dbReference type="EMBL" id="JACAGK010000045">
    <property type="protein sequence ID" value="MDM1049408.1"/>
    <property type="molecule type" value="Genomic_DNA"/>
</dbReference>
<dbReference type="InterPro" id="IPR024455">
    <property type="entry name" value="Phage_capsid"/>
</dbReference>
<protein>
    <submittedName>
        <fullName evidence="3">Phage major capsid protein</fullName>
    </submittedName>
</protein>
<feature type="domain" description="Phage capsid-like C-terminal" evidence="2">
    <location>
        <begin position="159"/>
        <end position="408"/>
    </location>
</feature>
<name>A0ABT7NQV8_9SPHI</name>
<evidence type="ECO:0000313" key="3">
    <source>
        <dbReference type="EMBL" id="MDM1049408.1"/>
    </source>
</evidence>
<comment type="subcellular location">
    <subcellularLocation>
        <location evidence="1">Virion</location>
    </subcellularLocation>
</comment>
<reference evidence="3" key="2">
    <citation type="journal article" date="2022" name="Sci. Total Environ.">
        <title>Prevalence, transmission, and molecular epidemiology of tet(X)-positive bacteria among humans, animals, and environmental niches in China: An epidemiological, and genomic-based study.</title>
        <authorList>
            <person name="Dong N."/>
            <person name="Zeng Y."/>
            <person name="Cai C."/>
            <person name="Sun C."/>
            <person name="Lu J."/>
            <person name="Liu C."/>
            <person name="Zhou H."/>
            <person name="Sun Q."/>
            <person name="Shu L."/>
            <person name="Wang H."/>
            <person name="Wang Y."/>
            <person name="Wang S."/>
            <person name="Wu C."/>
            <person name="Chan E.W."/>
            <person name="Chen G."/>
            <person name="Shen Z."/>
            <person name="Chen S."/>
            <person name="Zhang R."/>
        </authorList>
    </citation>
    <scope>NUCLEOTIDE SEQUENCE</scope>
    <source>
        <strain evidence="3">R1692</strain>
    </source>
</reference>
<keyword evidence="4" id="KW-1185">Reference proteome</keyword>
<evidence type="ECO:0000256" key="1">
    <source>
        <dbReference type="ARBA" id="ARBA00004328"/>
    </source>
</evidence>
<dbReference type="NCBIfam" id="TIGR01554">
    <property type="entry name" value="major_cap_HK97"/>
    <property type="match status" value="1"/>
</dbReference>
<proteinExistence type="predicted"/>
<sequence length="419" mass="46649">MTEEEKKAQEEALALVSKTAKEEAEKVAKTFEEAGDAKVKSLQEQLDEVKKSQEGAINEVVAKEIKVVQDRIDRLSADYKKRSQIQEQHKQLETVESLIAKAVEENHDNVEKFIRKESKSLVLELKAVGDISTGSVDGDNYGRITQGGIHYLQNRKAYVSDLIAQGTIGPGNDYYFMREISGEGAIAPHQEGGLKSQFDLRLEEANTPVETIAGWTRATRKAMQNIPGFMSWLQVRIPDLFKKVLDYNVLYGTGTNNELKGILHADNHIAQANYAAPFVEKLMDAITLLEDDHERDANIGFLRPIQYNSLFKNKADGSGEYDLPAGVTFVNGVLYVLGVPFYKTTALNKTNGDFVVGDRNGAQLLTQNPMRIELFDQDRDNVIRNLVTVRVEGEYALPLYGNDFFVKGTSLPFTPPVGG</sequence>
<comment type="caution">
    <text evidence="3">The sequence shown here is derived from an EMBL/GenBank/DDBJ whole genome shotgun (WGS) entry which is preliminary data.</text>
</comment>
<dbReference type="InterPro" id="IPR054612">
    <property type="entry name" value="Phage_capsid-like_C"/>
</dbReference>
<reference evidence="3" key="1">
    <citation type="submission" date="2020-06" db="EMBL/GenBank/DDBJ databases">
        <authorList>
            <person name="Dong N."/>
        </authorList>
    </citation>
    <scope>NUCLEOTIDE SEQUENCE</scope>
    <source>
        <strain evidence="3">R1692</strain>
    </source>
</reference>
<dbReference type="Gene3D" id="3.30.2320.10">
    <property type="entry name" value="hypothetical protein PF0899 domain"/>
    <property type="match status" value="1"/>
</dbReference>